<gene>
    <name evidence="2" type="ORF">SAMN05444412_1081</name>
</gene>
<name>A0A1H3RBH4_9BACT</name>
<protein>
    <submittedName>
        <fullName evidence="2">DinB superfamily protein</fullName>
    </submittedName>
</protein>
<dbReference type="InterPro" id="IPR034660">
    <property type="entry name" value="DinB/YfiT-like"/>
</dbReference>
<evidence type="ECO:0000313" key="2">
    <source>
        <dbReference type="EMBL" id="SDZ22611.1"/>
    </source>
</evidence>
<dbReference type="Pfam" id="PF12867">
    <property type="entry name" value="DinB_2"/>
    <property type="match status" value="1"/>
</dbReference>
<dbReference type="InterPro" id="IPR024775">
    <property type="entry name" value="DinB-like"/>
</dbReference>
<dbReference type="Gene3D" id="1.20.120.450">
    <property type="entry name" value="dinb family like domain"/>
    <property type="match status" value="1"/>
</dbReference>
<feature type="domain" description="DinB-like" evidence="1">
    <location>
        <begin position="29"/>
        <end position="158"/>
    </location>
</feature>
<proteinExistence type="predicted"/>
<comment type="caution">
    <text evidence="2">The sequence shown here is derived from an EMBL/GenBank/DDBJ whole genome shotgun (WGS) entry which is preliminary data.</text>
</comment>
<evidence type="ECO:0000313" key="3">
    <source>
        <dbReference type="Proteomes" id="UP000199663"/>
    </source>
</evidence>
<reference evidence="2 3" key="1">
    <citation type="submission" date="2016-10" db="EMBL/GenBank/DDBJ databases">
        <authorList>
            <person name="Varghese N."/>
            <person name="Submissions S."/>
        </authorList>
    </citation>
    <scope>NUCLEOTIDE SEQUENCE [LARGE SCALE GENOMIC DNA]</scope>
    <source>
        <strain evidence="2 3">DSM 17997</strain>
    </source>
</reference>
<keyword evidence="3" id="KW-1185">Reference proteome</keyword>
<dbReference type="SUPFAM" id="SSF109854">
    <property type="entry name" value="DinB/YfiT-like putative metalloenzymes"/>
    <property type="match status" value="1"/>
</dbReference>
<organism evidence="2 3">
    <name type="scientific">Rhodonellum ikkaensis</name>
    <dbReference type="NCBI Taxonomy" id="336829"/>
    <lineage>
        <taxon>Bacteria</taxon>
        <taxon>Pseudomonadati</taxon>
        <taxon>Bacteroidota</taxon>
        <taxon>Cytophagia</taxon>
        <taxon>Cytophagales</taxon>
        <taxon>Cytophagaceae</taxon>
        <taxon>Rhodonellum</taxon>
    </lineage>
</organism>
<dbReference type="EMBL" id="FNQC01000008">
    <property type="protein sequence ID" value="SDZ22611.1"/>
    <property type="molecule type" value="Genomic_DNA"/>
</dbReference>
<dbReference type="RefSeq" id="WP_019598300.1">
    <property type="nucleotide sequence ID" value="NZ_FNQC01000008.1"/>
</dbReference>
<sequence>MKKQPEVWLRGNIEGYPRLLQPVVHAILQAHEEIHELIREFPSDLLWEKPFGMASVAFHLQHIPGVMDRMATYAKGETLSGQQLGYLQKEGKPDLEFTSQTLLRDLDLQIVEFLHLIAQINTDTLTDPRGVGRAQLPSTVGGLLFHAAEHAQRHLGQLLVTVRILTHKAE</sequence>
<accession>A0A1H3RBH4</accession>
<dbReference type="Proteomes" id="UP000199663">
    <property type="component" value="Unassembled WGS sequence"/>
</dbReference>
<evidence type="ECO:0000259" key="1">
    <source>
        <dbReference type="Pfam" id="PF12867"/>
    </source>
</evidence>